<dbReference type="EMBL" id="JAUSQZ010000001">
    <property type="protein sequence ID" value="MDP9829009.1"/>
    <property type="molecule type" value="Genomic_DNA"/>
</dbReference>
<reference evidence="1 2" key="1">
    <citation type="submission" date="2023-07" db="EMBL/GenBank/DDBJ databases">
        <title>Sequencing the genomes of 1000 actinobacteria strains.</title>
        <authorList>
            <person name="Klenk H.-P."/>
        </authorList>
    </citation>
    <scope>NUCLEOTIDE SEQUENCE [LARGE SCALE GENOMIC DNA]</scope>
    <source>
        <strain evidence="1 2">DSM 44388</strain>
    </source>
</reference>
<accession>A0ABT9P8I0</accession>
<proteinExistence type="predicted"/>
<keyword evidence="2" id="KW-1185">Reference proteome</keyword>
<dbReference type="RefSeq" id="WP_307246787.1">
    <property type="nucleotide sequence ID" value="NZ_JAUSQZ010000001.1"/>
</dbReference>
<evidence type="ECO:0000313" key="2">
    <source>
        <dbReference type="Proteomes" id="UP001235712"/>
    </source>
</evidence>
<organism evidence="1 2">
    <name type="scientific">Kineosporia succinea</name>
    <dbReference type="NCBI Taxonomy" id="84632"/>
    <lineage>
        <taxon>Bacteria</taxon>
        <taxon>Bacillati</taxon>
        <taxon>Actinomycetota</taxon>
        <taxon>Actinomycetes</taxon>
        <taxon>Kineosporiales</taxon>
        <taxon>Kineosporiaceae</taxon>
        <taxon>Kineosporia</taxon>
    </lineage>
</organism>
<name>A0ABT9P8I0_9ACTN</name>
<sequence>MIYKRFAGPEWVQVETIIPQLGERPYLCDNSDYQEVGEKLAELGFLVVSVEVETGATFTEEILLRKIAQALDWPEASKISWDSHCSALYQVLVQWEEPPIAVLIHGMDGILRTNIHAFTRSIHLLEVSRRAVGLSDEHAARQFMYVFMGNWLPVM</sequence>
<comment type="caution">
    <text evidence="1">The sequence shown here is derived from an EMBL/GenBank/DDBJ whole genome shotgun (WGS) entry which is preliminary data.</text>
</comment>
<evidence type="ECO:0000313" key="1">
    <source>
        <dbReference type="EMBL" id="MDP9829009.1"/>
    </source>
</evidence>
<evidence type="ECO:0008006" key="3">
    <source>
        <dbReference type="Google" id="ProtNLM"/>
    </source>
</evidence>
<protein>
    <recommendedName>
        <fullName evidence="3">Barstar (Barnase inhibitor)</fullName>
    </recommendedName>
</protein>
<gene>
    <name evidence="1" type="ORF">J2S57_004758</name>
</gene>
<dbReference type="Proteomes" id="UP001235712">
    <property type="component" value="Unassembled WGS sequence"/>
</dbReference>